<organism evidence="1 2">
    <name type="scientific">Sphingomonas hylomeconis</name>
    <dbReference type="NCBI Taxonomy" id="1395958"/>
    <lineage>
        <taxon>Bacteria</taxon>
        <taxon>Pseudomonadati</taxon>
        <taxon>Pseudomonadota</taxon>
        <taxon>Alphaproteobacteria</taxon>
        <taxon>Sphingomonadales</taxon>
        <taxon>Sphingomonadaceae</taxon>
        <taxon>Sphingomonas</taxon>
    </lineage>
</organism>
<keyword evidence="2" id="KW-1185">Reference proteome</keyword>
<comment type="caution">
    <text evidence="1">The sequence shown here is derived from an EMBL/GenBank/DDBJ whole genome shotgun (WGS) entry which is preliminary data.</text>
</comment>
<dbReference type="RefSeq" id="WP_261294576.1">
    <property type="nucleotide sequence ID" value="NZ_JANQBK010000008.1"/>
</dbReference>
<sequence>MRYYFGGLRLDAAVPLDGLRQAPPGAAAYRAAFTIDVTHGAMPLADTILYRWVGRYGLTLGRSAGEWLFASALDGAFLIDPEQARIRCIVADPAGRAWRDVLVRRVLPRVAILAGAAALHAAAVASDARAILLLGASGAGKSTLCAMLGTAGWDVLSEDISLLWEAGAPHVAPATTGTCLWDDSRAALGLAAARCTPLAGYDGKSHCQADQQGGVAPVPLAALVFVQRAPDAAAHMLQRLRAAEALIRAAQQRVRFNPGDDSGREALDLFARLRAIVRVTPCYRLTYRGDYAALGTVEPVLRGLLRA</sequence>
<accession>A0ABV7T2X9</accession>
<evidence type="ECO:0000313" key="2">
    <source>
        <dbReference type="Proteomes" id="UP001595713"/>
    </source>
</evidence>
<evidence type="ECO:0008006" key="3">
    <source>
        <dbReference type="Google" id="ProtNLM"/>
    </source>
</evidence>
<evidence type="ECO:0000313" key="1">
    <source>
        <dbReference type="EMBL" id="MFC3581997.1"/>
    </source>
</evidence>
<reference evidence="2" key="1">
    <citation type="journal article" date="2019" name="Int. J. Syst. Evol. Microbiol.">
        <title>The Global Catalogue of Microorganisms (GCM) 10K type strain sequencing project: providing services to taxonomists for standard genome sequencing and annotation.</title>
        <authorList>
            <consortium name="The Broad Institute Genomics Platform"/>
            <consortium name="The Broad Institute Genome Sequencing Center for Infectious Disease"/>
            <person name="Wu L."/>
            <person name="Ma J."/>
        </authorList>
    </citation>
    <scope>NUCLEOTIDE SEQUENCE [LARGE SCALE GENOMIC DNA]</scope>
    <source>
        <strain evidence="2">KCTC 42739</strain>
    </source>
</reference>
<name>A0ABV7T2X9_9SPHN</name>
<proteinExistence type="predicted"/>
<dbReference type="EMBL" id="JBHRXP010000009">
    <property type="protein sequence ID" value="MFC3581997.1"/>
    <property type="molecule type" value="Genomic_DNA"/>
</dbReference>
<dbReference type="InterPro" id="IPR027417">
    <property type="entry name" value="P-loop_NTPase"/>
</dbReference>
<gene>
    <name evidence="1" type="ORF">ACFONA_17645</name>
</gene>
<dbReference type="SUPFAM" id="SSF53795">
    <property type="entry name" value="PEP carboxykinase-like"/>
    <property type="match status" value="1"/>
</dbReference>
<dbReference type="Gene3D" id="3.40.50.300">
    <property type="entry name" value="P-loop containing nucleotide triphosphate hydrolases"/>
    <property type="match status" value="1"/>
</dbReference>
<protein>
    <recommendedName>
        <fullName evidence="3">Serine kinase</fullName>
    </recommendedName>
</protein>
<dbReference type="Proteomes" id="UP001595713">
    <property type="component" value="Unassembled WGS sequence"/>
</dbReference>